<dbReference type="Gene3D" id="1.10.3130.20">
    <property type="entry name" value="Phycobilisome linker domain"/>
    <property type="match status" value="1"/>
</dbReference>
<evidence type="ECO:0000259" key="1">
    <source>
        <dbReference type="Pfam" id="PF13946"/>
    </source>
</evidence>
<dbReference type="Pfam" id="PF13946">
    <property type="entry name" value="DUF4214"/>
    <property type="match status" value="1"/>
</dbReference>
<dbReference type="InterPro" id="IPR038255">
    <property type="entry name" value="PBS_linker_sf"/>
</dbReference>
<evidence type="ECO:0000313" key="3">
    <source>
        <dbReference type="Proteomes" id="UP001308005"/>
    </source>
</evidence>
<dbReference type="InterPro" id="IPR025282">
    <property type="entry name" value="DUF4214"/>
</dbReference>
<gene>
    <name evidence="2" type="ORF">VSS37_15905</name>
</gene>
<dbReference type="Proteomes" id="UP001308005">
    <property type="component" value="Unassembled WGS sequence"/>
</dbReference>
<sequence length="87" mass="9527">MTVATNANVTKLYIATFDRAPDGAGLSYWVNNSGLSLEQIAQSFFDQPETQTKYAGVDTETFVKTIYQNVLGREGEPAGVAYWVGEL</sequence>
<comment type="caution">
    <text evidence="2">The sequence shown here is derived from an EMBL/GenBank/DDBJ whole genome shotgun (WGS) entry which is preliminary data.</text>
</comment>
<protein>
    <submittedName>
        <fullName evidence="2">DUF4214 domain-containing protein</fullName>
    </submittedName>
</protein>
<accession>A0ABU6D062</accession>
<feature type="domain" description="DUF4214" evidence="1">
    <location>
        <begin position="41"/>
        <end position="87"/>
    </location>
</feature>
<feature type="non-terminal residue" evidence="2">
    <location>
        <position position="87"/>
    </location>
</feature>
<reference evidence="3" key="1">
    <citation type="submission" date="2023-07" db="EMBL/GenBank/DDBJ databases">
        <title>The carbon used by Thiothrix.</title>
        <authorList>
            <person name="Chen L."/>
        </authorList>
    </citation>
    <scope>NUCLEOTIDE SEQUENCE [LARGE SCALE GENOMIC DNA]</scope>
</reference>
<evidence type="ECO:0000313" key="2">
    <source>
        <dbReference type="EMBL" id="MEB4592469.1"/>
    </source>
</evidence>
<proteinExistence type="predicted"/>
<organism evidence="2 3">
    <name type="scientific">Candidatus Thiothrix phosphatis</name>
    <dbReference type="NCBI Taxonomy" id="3112415"/>
    <lineage>
        <taxon>Bacteria</taxon>
        <taxon>Pseudomonadati</taxon>
        <taxon>Pseudomonadota</taxon>
        <taxon>Gammaproteobacteria</taxon>
        <taxon>Thiotrichales</taxon>
        <taxon>Thiotrichaceae</taxon>
        <taxon>Thiothrix</taxon>
    </lineage>
</organism>
<dbReference type="RefSeq" id="WP_324696771.1">
    <property type="nucleotide sequence ID" value="NZ_JAYMYJ010000135.1"/>
</dbReference>
<name>A0ABU6D062_9GAMM</name>
<dbReference type="EMBL" id="JAYMYJ010000135">
    <property type="protein sequence ID" value="MEB4592469.1"/>
    <property type="molecule type" value="Genomic_DNA"/>
</dbReference>
<keyword evidence="3" id="KW-1185">Reference proteome</keyword>